<keyword evidence="3" id="KW-0812">Transmembrane</keyword>
<dbReference type="NCBIfam" id="TIGR01076">
    <property type="entry name" value="sortase_fam"/>
    <property type="match status" value="1"/>
</dbReference>
<dbReference type="SUPFAM" id="SSF63817">
    <property type="entry name" value="Sortase"/>
    <property type="match status" value="1"/>
</dbReference>
<dbReference type="RefSeq" id="WP_195191157.1">
    <property type="nucleotide sequence ID" value="NZ_JADMUL010000011.1"/>
</dbReference>
<keyword evidence="1" id="KW-0378">Hydrolase</keyword>
<evidence type="ECO:0000256" key="3">
    <source>
        <dbReference type="SAM" id="Phobius"/>
    </source>
</evidence>
<evidence type="ECO:0000256" key="2">
    <source>
        <dbReference type="PIRSR" id="PIRSR605754-1"/>
    </source>
</evidence>
<evidence type="ECO:0000313" key="4">
    <source>
        <dbReference type="EMBL" id="MDC0827982.1"/>
    </source>
</evidence>
<feature type="transmembrane region" description="Helical" evidence="3">
    <location>
        <begin position="249"/>
        <end position="268"/>
    </location>
</feature>
<protein>
    <submittedName>
        <fullName evidence="4">Class C sortase</fullName>
    </submittedName>
</protein>
<evidence type="ECO:0000313" key="5">
    <source>
        <dbReference type="Proteomes" id="UP001220658"/>
    </source>
</evidence>
<dbReference type="EMBL" id="JAQNCK010000009">
    <property type="protein sequence ID" value="MDC0827982.1"/>
    <property type="molecule type" value="Genomic_DNA"/>
</dbReference>
<keyword evidence="3" id="KW-0472">Membrane</keyword>
<reference evidence="4" key="1">
    <citation type="submission" date="2023-01" db="EMBL/GenBank/DDBJ databases">
        <title>Human gut microbiome strain richness.</title>
        <authorList>
            <person name="Chen-Liaw A."/>
        </authorList>
    </citation>
    <scope>NUCLEOTIDE SEQUENCE</scope>
    <source>
        <strain evidence="4">D55st1_G4_D55t1_190419</strain>
    </source>
</reference>
<dbReference type="Gene3D" id="2.40.260.10">
    <property type="entry name" value="Sortase"/>
    <property type="match status" value="1"/>
</dbReference>
<proteinExistence type="predicted"/>
<comment type="caution">
    <text evidence="4">The sequence shown here is derived from an EMBL/GenBank/DDBJ whole genome shotgun (WGS) entry which is preliminary data.</text>
</comment>
<name>A0AAW6FS77_9FIRM</name>
<feature type="active site" description="Proton donor/acceptor" evidence="2">
    <location>
        <position position="150"/>
    </location>
</feature>
<dbReference type="InterPro" id="IPR005754">
    <property type="entry name" value="Sortase"/>
</dbReference>
<feature type="active site" description="Acyl-thioester intermediate" evidence="2">
    <location>
        <position position="212"/>
    </location>
</feature>
<dbReference type="Pfam" id="PF04203">
    <property type="entry name" value="Sortase"/>
    <property type="match status" value="1"/>
</dbReference>
<dbReference type="Proteomes" id="UP001220658">
    <property type="component" value="Unassembled WGS sequence"/>
</dbReference>
<dbReference type="AlphaFoldDB" id="A0AAW6FS77"/>
<accession>A0AAW6FS77</accession>
<dbReference type="InterPro" id="IPR042002">
    <property type="entry name" value="Sortase_C"/>
</dbReference>
<dbReference type="CDD" id="cd05827">
    <property type="entry name" value="Sortase_C"/>
    <property type="match status" value="1"/>
</dbReference>
<gene>
    <name evidence="4" type="ORF">POG00_04570</name>
</gene>
<evidence type="ECO:0000256" key="1">
    <source>
        <dbReference type="ARBA" id="ARBA00022801"/>
    </source>
</evidence>
<dbReference type="InterPro" id="IPR023365">
    <property type="entry name" value="Sortase_dom-sf"/>
</dbReference>
<sequence>MKKLKKRWGRILVFAIGFCICLYPLVGSLIQRVGQQSLLSTYEKEEEKIDTETMESELEKAREYNSMLYQTQGVYVGDEAASILSDESYESLLNLTDSGIMGRIEIPKINVDLPIYHGTEDDVLSKGIGHFKPSSLPVGGKSTRSVLTGHRGLPSSKLFTRLDEMEEGDYFFIEVCNETLAYKVNEIIEIKPEELSELQIEPDEDLVTLVTCTPYGINTHRLLVTGERVPYKESIKEEIQPSFPSWREIIFTILPFAFMVFVIVKTILEKRKEKKYEA</sequence>
<dbReference type="GO" id="GO:0016787">
    <property type="term" value="F:hydrolase activity"/>
    <property type="evidence" value="ECO:0007669"/>
    <property type="project" value="UniProtKB-KW"/>
</dbReference>
<dbReference type="NCBIfam" id="NF033745">
    <property type="entry name" value="class_C_sortase"/>
    <property type="match status" value="1"/>
</dbReference>
<keyword evidence="3" id="KW-1133">Transmembrane helix</keyword>
<organism evidence="4 5">
    <name type="scientific">Faecalitalea cylindroides</name>
    <dbReference type="NCBI Taxonomy" id="39483"/>
    <lineage>
        <taxon>Bacteria</taxon>
        <taxon>Bacillati</taxon>
        <taxon>Bacillota</taxon>
        <taxon>Erysipelotrichia</taxon>
        <taxon>Erysipelotrichales</taxon>
        <taxon>Erysipelotrichaceae</taxon>
        <taxon>Faecalitalea</taxon>
    </lineage>
</organism>